<evidence type="ECO:0000313" key="5">
    <source>
        <dbReference type="Proteomes" id="UP000478463"/>
    </source>
</evidence>
<dbReference type="Gene3D" id="1.10.10.10">
    <property type="entry name" value="Winged helix-like DNA-binding domain superfamily/Winged helix DNA-binding domain"/>
    <property type="match status" value="1"/>
</dbReference>
<keyword evidence="3" id="KW-0804">Transcription</keyword>
<dbReference type="KEGG" id="egd:GS424_002215"/>
<dbReference type="InterPro" id="IPR036388">
    <property type="entry name" value="WH-like_DNA-bd_sf"/>
</dbReference>
<protein>
    <submittedName>
        <fullName evidence="4">Helix-turn-helix transcriptional regulator</fullName>
    </submittedName>
</protein>
<dbReference type="PROSITE" id="PS50043">
    <property type="entry name" value="HTH_LUXR_2"/>
    <property type="match status" value="1"/>
</dbReference>
<gene>
    <name evidence="4" type="ORF">GS424_002215</name>
</gene>
<dbReference type="Pfam" id="PF00196">
    <property type="entry name" value="GerE"/>
    <property type="match status" value="1"/>
</dbReference>
<dbReference type="InterPro" id="IPR000792">
    <property type="entry name" value="Tscrpt_reg_LuxR_C"/>
</dbReference>
<dbReference type="RefSeq" id="WP_160941949.1">
    <property type="nucleotide sequence ID" value="NZ_CP063310.1"/>
</dbReference>
<keyword evidence="1" id="KW-0805">Transcription regulation</keyword>
<reference evidence="4 5" key="1">
    <citation type="submission" date="2020-10" db="EMBL/GenBank/DDBJ databases">
        <title>Eggerthella sp. nov., isolated from human feces.</title>
        <authorList>
            <person name="Yajun G."/>
        </authorList>
    </citation>
    <scope>NUCLEOTIDE SEQUENCE [LARGE SCALE GENOMIC DNA]</scope>
    <source>
        <strain evidence="4 5">HF-1101</strain>
    </source>
</reference>
<dbReference type="Proteomes" id="UP000478463">
    <property type="component" value="Chromosome"/>
</dbReference>
<evidence type="ECO:0000256" key="3">
    <source>
        <dbReference type="ARBA" id="ARBA00023163"/>
    </source>
</evidence>
<organism evidence="4 5">
    <name type="scientific">Eggerthella guodeyinii</name>
    <dbReference type="NCBI Taxonomy" id="2690837"/>
    <lineage>
        <taxon>Bacteria</taxon>
        <taxon>Bacillati</taxon>
        <taxon>Actinomycetota</taxon>
        <taxon>Coriobacteriia</taxon>
        <taxon>Eggerthellales</taxon>
        <taxon>Eggerthellaceae</taxon>
        <taxon>Eggerthella</taxon>
    </lineage>
</organism>
<dbReference type="CDD" id="cd06170">
    <property type="entry name" value="LuxR_C_like"/>
    <property type="match status" value="1"/>
</dbReference>
<dbReference type="PRINTS" id="PR00038">
    <property type="entry name" value="HTHLUXR"/>
</dbReference>
<dbReference type="SMART" id="SM00421">
    <property type="entry name" value="HTH_LUXR"/>
    <property type="match status" value="1"/>
</dbReference>
<sequence>MYWDLVKSFFGRVDSLPKIPLALLGCGLARAWLWHMLDMVFTSPAFPSFSAAEGHFVFDAGEVVGFFLLAFLAYRASPYFRRPVVLAASLALMAGSAVFTAFEPANPGIAFEAVVMFGGGFGYSLALLLWLEAFGCLTARKVVMAWTGSYLFGFVAWAILFNGSSEVGAVASILVPFAMAFMLLRSFSTQPSSELPQSMTTKPVFPLKLAIVLSAFAFAFGIGDMMTGEVFSVPDKIGMGVPDLLILLGVVFFAGWFSYRHLITAASIMIAAATMMAFFVEDNTSLSVLLFNASAETYLVLSYTIGCNISHRLGVSSTYICGLLAGFYKVFLQVGKVLSAALLTASPTVQIHHAIVGTAIVLLTVAASIVLVQDRDIVERFNFKQLSIDPANAAYKSLSERYALTPKEASVFMLLAKGDDAAEIAEKMFLAPSTVRVHISGIYKKLGIHSKRELKRYLQDIVQP</sequence>
<dbReference type="PANTHER" id="PTHR44688:SF16">
    <property type="entry name" value="DNA-BINDING TRANSCRIPTIONAL ACTIVATOR DEVR_DOSR"/>
    <property type="match status" value="1"/>
</dbReference>
<dbReference type="PANTHER" id="PTHR44688">
    <property type="entry name" value="DNA-BINDING TRANSCRIPTIONAL ACTIVATOR DEVR_DOSR"/>
    <property type="match status" value="1"/>
</dbReference>
<dbReference type="GO" id="GO:0006355">
    <property type="term" value="P:regulation of DNA-templated transcription"/>
    <property type="evidence" value="ECO:0007669"/>
    <property type="project" value="InterPro"/>
</dbReference>
<keyword evidence="2" id="KW-0238">DNA-binding</keyword>
<dbReference type="SUPFAM" id="SSF46894">
    <property type="entry name" value="C-terminal effector domain of the bipartite response regulators"/>
    <property type="match status" value="1"/>
</dbReference>
<dbReference type="AlphaFoldDB" id="A0A6L7IR32"/>
<evidence type="ECO:0000256" key="2">
    <source>
        <dbReference type="ARBA" id="ARBA00023125"/>
    </source>
</evidence>
<evidence type="ECO:0000313" key="4">
    <source>
        <dbReference type="EMBL" id="QOS68707.1"/>
    </source>
</evidence>
<proteinExistence type="predicted"/>
<dbReference type="GO" id="GO:0003677">
    <property type="term" value="F:DNA binding"/>
    <property type="evidence" value="ECO:0007669"/>
    <property type="project" value="UniProtKB-KW"/>
</dbReference>
<accession>A0A6L7IR32</accession>
<dbReference type="InterPro" id="IPR016032">
    <property type="entry name" value="Sig_transdc_resp-reg_C-effctor"/>
</dbReference>
<name>A0A6L7IR32_9ACTN</name>
<evidence type="ECO:0000256" key="1">
    <source>
        <dbReference type="ARBA" id="ARBA00023015"/>
    </source>
</evidence>
<dbReference type="EMBL" id="CP063310">
    <property type="protein sequence ID" value="QOS68707.1"/>
    <property type="molecule type" value="Genomic_DNA"/>
</dbReference>